<gene>
    <name evidence="2" type="primary">B670L</name>
    <name evidence="2" type="ORF">NY2A_B670L</name>
</gene>
<evidence type="ECO:0000313" key="2">
    <source>
        <dbReference type="EMBL" id="ABT15069.1"/>
    </source>
</evidence>
<name>A7IXJ5_PBCVN</name>
<reference evidence="2 3" key="1">
    <citation type="journal article" date="2007" name="Virology">
        <title>Sequence and annotation of the 369-kb NY-2A and the 345-kb AR158 viruses that infect Chlorella NC64A.</title>
        <authorList>
            <person name="Fitzgerald L.A."/>
            <person name="Graves M.V."/>
            <person name="Li X."/>
            <person name="Feldblyum T."/>
            <person name="Nierman W.C."/>
            <person name="Van Etten J.L."/>
        </authorList>
    </citation>
    <scope>NUCLEOTIDE SEQUENCE [LARGE SCALE GENOMIC DNA]</scope>
    <source>
        <strain evidence="2 3">NY-2A</strain>
    </source>
</reference>
<dbReference type="GeneID" id="5658771"/>
<feature type="transmembrane region" description="Helical" evidence="1">
    <location>
        <begin position="6"/>
        <end position="26"/>
    </location>
</feature>
<organismHost>
    <name type="scientific">Chlorella</name>
    <dbReference type="NCBI Taxonomy" id="3071"/>
</organismHost>
<evidence type="ECO:0000256" key="1">
    <source>
        <dbReference type="SAM" id="Phobius"/>
    </source>
</evidence>
<sequence length="95" mass="11119">MNKHLLNTLIIVFVIFVTWFVTRYIYTHRLFELFTTNFNPDANGMEQTIQGYAYAFGDKRDDASVYFGFKDDLASLFSKRLLPDIIPKELPKTKS</sequence>
<proteinExistence type="predicted"/>
<organism evidence="2 3">
    <name type="scientific">Paramecium bursaria Chlorella virus NY2A</name>
    <name type="common">PBCV-NY2A</name>
    <dbReference type="NCBI Taxonomy" id="46021"/>
    <lineage>
        <taxon>Viruses</taxon>
        <taxon>Varidnaviria</taxon>
        <taxon>Bamfordvirae</taxon>
        <taxon>Nucleocytoviricota</taxon>
        <taxon>Megaviricetes</taxon>
        <taxon>Algavirales</taxon>
        <taxon>Phycodnaviridae</taxon>
        <taxon>Chlorovirus</taxon>
        <taxon>Chlorovirus americanus</taxon>
    </lineage>
</organism>
<dbReference type="RefSeq" id="YP_001497866.1">
    <property type="nucleotide sequence ID" value="NC_009898.1"/>
</dbReference>
<dbReference type="Proteomes" id="UP000202419">
    <property type="component" value="Segment"/>
</dbReference>
<protein>
    <submittedName>
        <fullName evidence="2">Uncharacterized protein B670L</fullName>
    </submittedName>
</protein>
<keyword evidence="1" id="KW-0472">Membrane</keyword>
<keyword evidence="1" id="KW-1133">Transmembrane helix</keyword>
<dbReference type="KEGG" id="vg:5658771"/>
<evidence type="ECO:0000313" key="3">
    <source>
        <dbReference type="Proteomes" id="UP000202419"/>
    </source>
</evidence>
<keyword evidence="1" id="KW-0812">Transmembrane</keyword>
<dbReference type="OrthoDB" id="26095at10239"/>
<dbReference type="EMBL" id="DQ491002">
    <property type="protein sequence ID" value="ABT15069.1"/>
    <property type="molecule type" value="Genomic_DNA"/>
</dbReference>
<keyword evidence="3" id="KW-1185">Reference proteome</keyword>
<accession>A7IXJ5</accession>